<evidence type="ECO:0000256" key="1">
    <source>
        <dbReference type="SAM" id="SignalP"/>
    </source>
</evidence>
<evidence type="ECO:0000313" key="2">
    <source>
        <dbReference type="EMBL" id="KAG9249680.1"/>
    </source>
</evidence>
<keyword evidence="1" id="KW-0732">Signal</keyword>
<gene>
    <name evidence="2" type="ORF">F5Z01DRAFT_468143</name>
</gene>
<dbReference type="Proteomes" id="UP000887229">
    <property type="component" value="Unassembled WGS sequence"/>
</dbReference>
<reference evidence="2" key="1">
    <citation type="journal article" date="2021" name="IMA Fungus">
        <title>Genomic characterization of three marine fungi, including Emericellopsis atlantica sp. nov. with signatures of a generalist lifestyle and marine biomass degradation.</title>
        <authorList>
            <person name="Hagestad O.C."/>
            <person name="Hou L."/>
            <person name="Andersen J.H."/>
            <person name="Hansen E.H."/>
            <person name="Altermark B."/>
            <person name="Li C."/>
            <person name="Kuhnert E."/>
            <person name="Cox R.J."/>
            <person name="Crous P.W."/>
            <person name="Spatafora J.W."/>
            <person name="Lail K."/>
            <person name="Amirebrahimi M."/>
            <person name="Lipzen A."/>
            <person name="Pangilinan J."/>
            <person name="Andreopoulos W."/>
            <person name="Hayes R.D."/>
            <person name="Ng V."/>
            <person name="Grigoriev I.V."/>
            <person name="Jackson S.A."/>
            <person name="Sutton T.D.S."/>
            <person name="Dobson A.D.W."/>
            <person name="Rama T."/>
        </authorList>
    </citation>
    <scope>NUCLEOTIDE SEQUENCE</scope>
    <source>
        <strain evidence="2">TS7</strain>
    </source>
</reference>
<organism evidence="2 3">
    <name type="scientific">Emericellopsis atlantica</name>
    <dbReference type="NCBI Taxonomy" id="2614577"/>
    <lineage>
        <taxon>Eukaryota</taxon>
        <taxon>Fungi</taxon>
        <taxon>Dikarya</taxon>
        <taxon>Ascomycota</taxon>
        <taxon>Pezizomycotina</taxon>
        <taxon>Sordariomycetes</taxon>
        <taxon>Hypocreomycetidae</taxon>
        <taxon>Hypocreales</taxon>
        <taxon>Bionectriaceae</taxon>
        <taxon>Emericellopsis</taxon>
    </lineage>
</organism>
<protein>
    <recommendedName>
        <fullName evidence="4">Secreted protein</fullName>
    </recommendedName>
</protein>
<dbReference type="RefSeq" id="XP_046113604.1">
    <property type="nucleotide sequence ID" value="XM_046259981.1"/>
</dbReference>
<dbReference type="EMBL" id="MU251294">
    <property type="protein sequence ID" value="KAG9249680.1"/>
    <property type="molecule type" value="Genomic_DNA"/>
</dbReference>
<dbReference type="GeneID" id="70290884"/>
<accession>A0A9P7ZDQ5</accession>
<evidence type="ECO:0000313" key="3">
    <source>
        <dbReference type="Proteomes" id="UP000887229"/>
    </source>
</evidence>
<comment type="caution">
    <text evidence="2">The sequence shown here is derived from an EMBL/GenBank/DDBJ whole genome shotgun (WGS) entry which is preliminary data.</text>
</comment>
<name>A0A9P7ZDQ5_9HYPO</name>
<feature type="signal peptide" evidence="1">
    <location>
        <begin position="1"/>
        <end position="21"/>
    </location>
</feature>
<feature type="chain" id="PRO_5040342000" description="Secreted protein" evidence="1">
    <location>
        <begin position="22"/>
        <end position="81"/>
    </location>
</feature>
<dbReference type="AlphaFoldDB" id="A0A9P7ZDQ5"/>
<evidence type="ECO:0008006" key="4">
    <source>
        <dbReference type="Google" id="ProtNLM"/>
    </source>
</evidence>
<proteinExistence type="predicted"/>
<keyword evidence="3" id="KW-1185">Reference proteome</keyword>
<sequence>MARARQNAATLQLLFCSQLASLPVSLPGAELSIAKVAGNASARSLRSHRMQTGMIVRLLCSPSLHATMTAVASLVDPFILI</sequence>